<protein>
    <submittedName>
        <fullName evidence="2">Uncharacterized protein</fullName>
    </submittedName>
</protein>
<comment type="caution">
    <text evidence="2">The sequence shown here is derived from an EMBL/GenBank/DDBJ whole genome shotgun (WGS) entry which is preliminary data.</text>
</comment>
<evidence type="ECO:0000256" key="1">
    <source>
        <dbReference type="SAM" id="MobiDB-lite"/>
    </source>
</evidence>
<proteinExistence type="predicted"/>
<feature type="compositionally biased region" description="Basic residues" evidence="1">
    <location>
        <begin position="7"/>
        <end position="24"/>
    </location>
</feature>
<feature type="region of interest" description="Disordered" evidence="1">
    <location>
        <begin position="1"/>
        <end position="35"/>
    </location>
</feature>
<name>A0A2M8KHS2_9BACT</name>
<evidence type="ECO:0000313" key="3">
    <source>
        <dbReference type="Proteomes" id="UP000231255"/>
    </source>
</evidence>
<evidence type="ECO:0000313" key="2">
    <source>
        <dbReference type="EMBL" id="PJE59476.1"/>
    </source>
</evidence>
<accession>A0A2M8KHS2</accession>
<gene>
    <name evidence="2" type="ORF">COU84_00670</name>
</gene>
<feature type="compositionally biased region" description="Polar residues" evidence="1">
    <location>
        <begin position="25"/>
        <end position="35"/>
    </location>
</feature>
<dbReference type="EMBL" id="PFDZ01000015">
    <property type="protein sequence ID" value="PJE59476.1"/>
    <property type="molecule type" value="Genomic_DNA"/>
</dbReference>
<dbReference type="Proteomes" id="UP000231255">
    <property type="component" value="Unassembled WGS sequence"/>
</dbReference>
<organism evidence="2 3">
    <name type="scientific">Candidatus Portnoybacteria bacterium CG10_big_fil_rev_8_21_14_0_10_43_39</name>
    <dbReference type="NCBI Taxonomy" id="1974815"/>
    <lineage>
        <taxon>Bacteria</taxon>
        <taxon>Candidatus Portnoyibacteriota</taxon>
    </lineage>
</organism>
<dbReference type="AlphaFoldDB" id="A0A2M8KHS2"/>
<sequence>MLLAGNNKKHQQRGGKMSKKKRNRNNGLDLNGMTQPMRNWAKMMERLEPKPQKAVKNGGKKRK</sequence>
<reference evidence="3" key="1">
    <citation type="submission" date="2017-09" db="EMBL/GenBank/DDBJ databases">
        <title>Depth-based differentiation of microbial function through sediment-hosted aquifers and enrichment of novel symbionts in the deep terrestrial subsurface.</title>
        <authorList>
            <person name="Probst A.J."/>
            <person name="Ladd B."/>
            <person name="Jarett J.K."/>
            <person name="Geller-Mcgrath D.E."/>
            <person name="Sieber C.M.K."/>
            <person name="Emerson J.B."/>
            <person name="Anantharaman K."/>
            <person name="Thomas B.C."/>
            <person name="Malmstrom R."/>
            <person name="Stieglmeier M."/>
            <person name="Klingl A."/>
            <person name="Woyke T."/>
            <person name="Ryan C.M."/>
            <person name="Banfield J.F."/>
        </authorList>
    </citation>
    <scope>NUCLEOTIDE SEQUENCE [LARGE SCALE GENOMIC DNA]</scope>
</reference>